<dbReference type="Gene3D" id="1.10.510.10">
    <property type="entry name" value="Transferase(Phosphotransferase) domain 1"/>
    <property type="match status" value="1"/>
</dbReference>
<evidence type="ECO:0000259" key="1">
    <source>
        <dbReference type="PROSITE" id="PS50011"/>
    </source>
</evidence>
<dbReference type="GO" id="GO:0043235">
    <property type="term" value="C:receptor complex"/>
    <property type="evidence" value="ECO:0007669"/>
    <property type="project" value="TreeGrafter"/>
</dbReference>
<organism evidence="3 4">
    <name type="scientific">Emiliania huxleyi (strain CCMP1516)</name>
    <dbReference type="NCBI Taxonomy" id="280463"/>
    <lineage>
        <taxon>Eukaryota</taxon>
        <taxon>Haptista</taxon>
        <taxon>Haptophyta</taxon>
        <taxon>Prymnesiophyceae</taxon>
        <taxon>Isochrysidales</taxon>
        <taxon>Noelaerhabdaceae</taxon>
        <taxon>Emiliania</taxon>
    </lineage>
</organism>
<dbReference type="RefSeq" id="XP_005759639.1">
    <property type="nucleotide sequence ID" value="XM_005759582.1"/>
</dbReference>
<sequence>MRDPVACADGHSYERVNIERWLATNNTSPRTGAQLPNNALIPNHALRNSIEEWLSANFKLVPRSAVHFDGESFIARGSFKTVYRGTLQGRSEPIAVLRMRMGGSCEEEAAKLVKLGRHSALVRYLGICTEGPDQLLLTELAPHGSLNMFLEAHEDAVTLPHKLKVLEQTCAGMIALSGAGMVHRDLAMRNLLVFAFDAIDPAATVIKITDFGLAVDRHYQTHATVQGEDVPFRWMPPEALRRRRFSEKSDVWAFGVTAWELLTGGDMPYAFIGSNEAVAERVCGGERLKRPNGCPDELWALIQRTWAAAPAERPTFMELAGELTRM</sequence>
<evidence type="ECO:0000313" key="4">
    <source>
        <dbReference type="Proteomes" id="UP000013827"/>
    </source>
</evidence>
<accession>A0A0D3I7H5</accession>
<reference evidence="4" key="1">
    <citation type="journal article" date="2013" name="Nature">
        <title>Pan genome of the phytoplankton Emiliania underpins its global distribution.</title>
        <authorList>
            <person name="Read B.A."/>
            <person name="Kegel J."/>
            <person name="Klute M.J."/>
            <person name="Kuo A."/>
            <person name="Lefebvre S.C."/>
            <person name="Maumus F."/>
            <person name="Mayer C."/>
            <person name="Miller J."/>
            <person name="Monier A."/>
            <person name="Salamov A."/>
            <person name="Young J."/>
            <person name="Aguilar M."/>
            <person name="Claverie J.M."/>
            <person name="Frickenhaus S."/>
            <person name="Gonzalez K."/>
            <person name="Herman E.K."/>
            <person name="Lin Y.C."/>
            <person name="Napier J."/>
            <person name="Ogata H."/>
            <person name="Sarno A.F."/>
            <person name="Shmutz J."/>
            <person name="Schroeder D."/>
            <person name="de Vargas C."/>
            <person name="Verret F."/>
            <person name="von Dassow P."/>
            <person name="Valentin K."/>
            <person name="Van de Peer Y."/>
            <person name="Wheeler G."/>
            <person name="Dacks J.B."/>
            <person name="Delwiche C.F."/>
            <person name="Dyhrman S.T."/>
            <person name="Glockner G."/>
            <person name="John U."/>
            <person name="Richards T."/>
            <person name="Worden A.Z."/>
            <person name="Zhang X."/>
            <person name="Grigoriev I.V."/>
            <person name="Allen A.E."/>
            <person name="Bidle K."/>
            <person name="Borodovsky M."/>
            <person name="Bowler C."/>
            <person name="Brownlee C."/>
            <person name="Cock J.M."/>
            <person name="Elias M."/>
            <person name="Gladyshev V.N."/>
            <person name="Groth M."/>
            <person name="Guda C."/>
            <person name="Hadaegh A."/>
            <person name="Iglesias-Rodriguez M.D."/>
            <person name="Jenkins J."/>
            <person name="Jones B.M."/>
            <person name="Lawson T."/>
            <person name="Leese F."/>
            <person name="Lindquist E."/>
            <person name="Lobanov A."/>
            <person name="Lomsadze A."/>
            <person name="Malik S.B."/>
            <person name="Marsh M.E."/>
            <person name="Mackinder L."/>
            <person name="Mock T."/>
            <person name="Mueller-Roeber B."/>
            <person name="Pagarete A."/>
            <person name="Parker M."/>
            <person name="Probert I."/>
            <person name="Quesneville H."/>
            <person name="Raines C."/>
            <person name="Rensing S.A."/>
            <person name="Riano-Pachon D.M."/>
            <person name="Richier S."/>
            <person name="Rokitta S."/>
            <person name="Shiraiwa Y."/>
            <person name="Soanes D.M."/>
            <person name="van der Giezen M."/>
            <person name="Wahlund T.M."/>
            <person name="Williams B."/>
            <person name="Wilson W."/>
            <person name="Wolfe G."/>
            <person name="Wurch L.L."/>
        </authorList>
    </citation>
    <scope>NUCLEOTIDE SEQUENCE</scope>
</reference>
<reference evidence="3" key="2">
    <citation type="submission" date="2024-10" db="UniProtKB">
        <authorList>
            <consortium name="EnsemblProtists"/>
        </authorList>
    </citation>
    <scope>IDENTIFICATION</scope>
</reference>
<dbReference type="PROSITE" id="PS51698">
    <property type="entry name" value="U_BOX"/>
    <property type="match status" value="1"/>
</dbReference>
<evidence type="ECO:0008006" key="5">
    <source>
        <dbReference type="Google" id="ProtNLM"/>
    </source>
</evidence>
<keyword evidence="4" id="KW-1185">Reference proteome</keyword>
<dbReference type="HOGENOM" id="CLU_000288_7_40_1"/>
<dbReference type="GO" id="GO:0004714">
    <property type="term" value="F:transmembrane receptor protein tyrosine kinase activity"/>
    <property type="evidence" value="ECO:0007669"/>
    <property type="project" value="TreeGrafter"/>
</dbReference>
<dbReference type="SUPFAM" id="SSF57850">
    <property type="entry name" value="RING/U-box"/>
    <property type="match status" value="1"/>
</dbReference>
<dbReference type="GO" id="GO:0005886">
    <property type="term" value="C:plasma membrane"/>
    <property type="evidence" value="ECO:0007669"/>
    <property type="project" value="TreeGrafter"/>
</dbReference>
<dbReference type="Pfam" id="PF07714">
    <property type="entry name" value="PK_Tyr_Ser-Thr"/>
    <property type="match status" value="1"/>
</dbReference>
<dbReference type="eggNOG" id="KOG1026">
    <property type="taxonomic scope" value="Eukaryota"/>
</dbReference>
<dbReference type="PROSITE" id="PS50011">
    <property type="entry name" value="PROTEIN_KINASE_DOM"/>
    <property type="match status" value="1"/>
</dbReference>
<name>A0A0D3I7H5_EMIH1</name>
<dbReference type="GO" id="GO:0004842">
    <property type="term" value="F:ubiquitin-protein transferase activity"/>
    <property type="evidence" value="ECO:0007669"/>
    <property type="project" value="InterPro"/>
</dbReference>
<dbReference type="InterPro" id="IPR000719">
    <property type="entry name" value="Prot_kinase_dom"/>
</dbReference>
<dbReference type="InterPro" id="IPR011009">
    <property type="entry name" value="Kinase-like_dom_sf"/>
</dbReference>
<dbReference type="InterPro" id="IPR050122">
    <property type="entry name" value="RTK"/>
</dbReference>
<dbReference type="Pfam" id="PF04564">
    <property type="entry name" value="U-box"/>
    <property type="match status" value="1"/>
</dbReference>
<feature type="domain" description="U-box" evidence="2">
    <location>
        <begin position="1"/>
        <end position="60"/>
    </location>
</feature>
<dbReference type="PANTHER" id="PTHR24416">
    <property type="entry name" value="TYROSINE-PROTEIN KINASE RECEPTOR"/>
    <property type="match status" value="1"/>
</dbReference>
<dbReference type="SMART" id="SM00219">
    <property type="entry name" value="TyrKc"/>
    <property type="match status" value="1"/>
</dbReference>
<dbReference type="EnsemblProtists" id="EOD07210">
    <property type="protein sequence ID" value="EOD07210"/>
    <property type="gene ID" value="EMIHUDRAFT_62203"/>
</dbReference>
<dbReference type="Proteomes" id="UP000013827">
    <property type="component" value="Unassembled WGS sequence"/>
</dbReference>
<dbReference type="PANTHER" id="PTHR24416:SF611">
    <property type="entry name" value="TYROSINE-PROTEIN KINASE TRANSMEMBRANE RECEPTOR ROR"/>
    <property type="match status" value="1"/>
</dbReference>
<dbReference type="InterPro" id="IPR013083">
    <property type="entry name" value="Znf_RING/FYVE/PHD"/>
</dbReference>
<dbReference type="PRINTS" id="PR00109">
    <property type="entry name" value="TYRKINASE"/>
</dbReference>
<dbReference type="InterPro" id="IPR003613">
    <property type="entry name" value="Ubox_domain"/>
</dbReference>
<dbReference type="InterPro" id="IPR008266">
    <property type="entry name" value="Tyr_kinase_AS"/>
</dbReference>
<evidence type="ECO:0000313" key="3">
    <source>
        <dbReference type="EnsemblProtists" id="EOD07210"/>
    </source>
</evidence>
<dbReference type="GO" id="GO:0005524">
    <property type="term" value="F:ATP binding"/>
    <property type="evidence" value="ECO:0007669"/>
    <property type="project" value="InterPro"/>
</dbReference>
<dbReference type="GeneID" id="17253213"/>
<dbReference type="InterPro" id="IPR001245">
    <property type="entry name" value="Ser-Thr/Tyr_kinase_cat_dom"/>
</dbReference>
<feature type="domain" description="Protein kinase" evidence="1">
    <location>
        <begin position="68"/>
        <end position="326"/>
    </location>
</feature>
<dbReference type="CDD" id="cd16655">
    <property type="entry name" value="RING-Ubox_WDSUB1-like"/>
    <property type="match status" value="1"/>
</dbReference>
<proteinExistence type="predicted"/>
<dbReference type="InterPro" id="IPR020635">
    <property type="entry name" value="Tyr_kinase_cat_dom"/>
</dbReference>
<dbReference type="AlphaFoldDB" id="A0A0D3I7H5"/>
<dbReference type="PaxDb" id="2903-EOD07210"/>
<dbReference type="SMART" id="SM00504">
    <property type="entry name" value="Ubox"/>
    <property type="match status" value="1"/>
</dbReference>
<dbReference type="OMA" id="HYQTHAT"/>
<dbReference type="SUPFAM" id="SSF56112">
    <property type="entry name" value="Protein kinase-like (PK-like)"/>
    <property type="match status" value="1"/>
</dbReference>
<dbReference type="PROSITE" id="PS00109">
    <property type="entry name" value="PROTEIN_KINASE_TYR"/>
    <property type="match status" value="1"/>
</dbReference>
<dbReference type="Gene3D" id="3.30.40.10">
    <property type="entry name" value="Zinc/RING finger domain, C3HC4 (zinc finger)"/>
    <property type="match status" value="1"/>
</dbReference>
<dbReference type="GO" id="GO:0007169">
    <property type="term" value="P:cell surface receptor protein tyrosine kinase signaling pathway"/>
    <property type="evidence" value="ECO:0007669"/>
    <property type="project" value="TreeGrafter"/>
</dbReference>
<dbReference type="KEGG" id="ehx:EMIHUDRAFT_62203"/>
<evidence type="ECO:0000259" key="2">
    <source>
        <dbReference type="PROSITE" id="PS51698"/>
    </source>
</evidence>
<dbReference type="GO" id="GO:0016567">
    <property type="term" value="P:protein ubiquitination"/>
    <property type="evidence" value="ECO:0007669"/>
    <property type="project" value="InterPro"/>
</dbReference>
<protein>
    <recommendedName>
        <fullName evidence="5">Non-specific protein-tyrosine kinase</fullName>
    </recommendedName>
</protein>